<dbReference type="EMBL" id="JPQZ01000105">
    <property type="protein sequence ID" value="KKO74184.1"/>
    <property type="molecule type" value="Genomic_DNA"/>
</dbReference>
<name>A0A0F9Z8G6_9MICR</name>
<organism evidence="2 3">
    <name type="scientific">Vairimorpha ceranae</name>
    <dbReference type="NCBI Taxonomy" id="40302"/>
    <lineage>
        <taxon>Eukaryota</taxon>
        <taxon>Fungi</taxon>
        <taxon>Fungi incertae sedis</taxon>
        <taxon>Microsporidia</taxon>
        <taxon>Nosematidae</taxon>
        <taxon>Vairimorpha</taxon>
    </lineage>
</organism>
<evidence type="ECO:0000256" key="1">
    <source>
        <dbReference type="SAM" id="Phobius"/>
    </source>
</evidence>
<gene>
    <name evidence="2" type="ORF">AAJ76_10500010291</name>
</gene>
<protein>
    <submittedName>
        <fullName evidence="2">Uncharacterized protein</fullName>
    </submittedName>
</protein>
<dbReference type="AlphaFoldDB" id="A0A0F9Z8G6"/>
<evidence type="ECO:0000313" key="2">
    <source>
        <dbReference type="EMBL" id="KKO74184.1"/>
    </source>
</evidence>
<dbReference type="GeneID" id="36318597"/>
<keyword evidence="1" id="KW-1133">Transmembrane helix</keyword>
<keyword evidence="1" id="KW-0812">Transmembrane</keyword>
<dbReference type="Proteomes" id="UP000034350">
    <property type="component" value="Unassembled WGS sequence"/>
</dbReference>
<evidence type="ECO:0000313" key="3">
    <source>
        <dbReference type="Proteomes" id="UP000034350"/>
    </source>
</evidence>
<feature type="transmembrane region" description="Helical" evidence="1">
    <location>
        <begin position="166"/>
        <end position="183"/>
    </location>
</feature>
<reference evidence="2 3" key="1">
    <citation type="journal article" date="2015" name="Environ. Microbiol.">
        <title>Genome analyses suggest the presence of polyploidy and recent human-driven expansions in eight global populations of the honeybee pathogen Nosema ceranae.</title>
        <authorList>
            <person name="Pelin A."/>
            <person name="Selman M."/>
            <person name="Aris-Brosou S."/>
            <person name="Farinelli L."/>
            <person name="Corradi N."/>
        </authorList>
    </citation>
    <scope>NUCLEOTIDE SEQUENCE [LARGE SCALE GENOMIC DNA]</scope>
    <source>
        <strain evidence="2 3">PA08 1199</strain>
    </source>
</reference>
<sequence length="202" mass="23867">MFYWLHGCFIFLLQNYLPLSVIRPSGFSPSVHNSLKNSTISKSFLFSSTFSHILVVKIIYGDHHYTLFFSKFDHIHAYFFQIPTGCYKYTISARLSIIFLANLTSFNNLINMVFNTRPTILLSKFVVNCCPTFVTQFHSTIIYQLFSFIFCWNFRFFTIIENPDFLDIYFFNMLTILSFHLFISPRFNHFLFLTLLCCINST</sequence>
<dbReference type="RefSeq" id="XP_024329926.1">
    <property type="nucleotide sequence ID" value="XM_024473700.1"/>
</dbReference>
<keyword evidence="1" id="KW-0472">Membrane</keyword>
<dbReference type="VEuPathDB" id="MicrosporidiaDB:AAJ76_10500010291"/>
<keyword evidence="3" id="KW-1185">Reference proteome</keyword>
<comment type="caution">
    <text evidence="2">The sequence shown here is derived from an EMBL/GenBank/DDBJ whole genome shotgun (WGS) entry which is preliminary data.</text>
</comment>
<feature type="transmembrane region" description="Helical" evidence="1">
    <location>
        <begin position="141"/>
        <end position="160"/>
    </location>
</feature>
<proteinExistence type="predicted"/>
<dbReference type="VEuPathDB" id="MicrosporidiaDB:NCER_102079"/>
<accession>A0A0F9Z8G6</accession>